<keyword evidence="3" id="KW-1185">Reference proteome</keyword>
<feature type="compositionally biased region" description="Basic and acidic residues" evidence="1">
    <location>
        <begin position="623"/>
        <end position="665"/>
    </location>
</feature>
<feature type="compositionally biased region" description="Polar residues" evidence="1">
    <location>
        <begin position="669"/>
        <end position="679"/>
    </location>
</feature>
<feature type="region of interest" description="Disordered" evidence="1">
    <location>
        <begin position="530"/>
        <end position="706"/>
    </location>
</feature>
<feature type="compositionally biased region" description="Basic and acidic residues" evidence="1">
    <location>
        <begin position="551"/>
        <end position="565"/>
    </location>
</feature>
<comment type="caution">
    <text evidence="2">The sequence shown here is derived from an EMBL/GenBank/DDBJ whole genome shotgun (WGS) entry which is preliminary data.</text>
</comment>
<evidence type="ECO:0000313" key="3">
    <source>
        <dbReference type="Proteomes" id="UP000532311"/>
    </source>
</evidence>
<protein>
    <submittedName>
        <fullName evidence="2">Uncharacterized protein</fullName>
    </submittedName>
</protein>
<gene>
    <name evidence="2" type="ORF">FGLOB1_13756</name>
</gene>
<accession>A0A8H5XM70</accession>
<dbReference type="Proteomes" id="UP000532311">
    <property type="component" value="Unassembled WGS sequence"/>
</dbReference>
<organism evidence="2 3">
    <name type="scientific">Fusarium globosum</name>
    <dbReference type="NCBI Taxonomy" id="78864"/>
    <lineage>
        <taxon>Eukaryota</taxon>
        <taxon>Fungi</taxon>
        <taxon>Dikarya</taxon>
        <taxon>Ascomycota</taxon>
        <taxon>Pezizomycotina</taxon>
        <taxon>Sordariomycetes</taxon>
        <taxon>Hypocreomycetidae</taxon>
        <taxon>Hypocreales</taxon>
        <taxon>Nectriaceae</taxon>
        <taxon>Fusarium</taxon>
        <taxon>Fusarium fujikuroi species complex</taxon>
    </lineage>
</organism>
<evidence type="ECO:0000256" key="1">
    <source>
        <dbReference type="SAM" id="MobiDB-lite"/>
    </source>
</evidence>
<feature type="compositionally biased region" description="Basic residues" evidence="1">
    <location>
        <begin position="584"/>
        <end position="595"/>
    </location>
</feature>
<dbReference type="AlphaFoldDB" id="A0A8H5XM70"/>
<reference evidence="2 3" key="1">
    <citation type="submission" date="2020-05" db="EMBL/GenBank/DDBJ databases">
        <title>Identification and distribution of gene clusters putatively required for synthesis of sphingolipid metabolism inhibitors in phylogenetically diverse species of the filamentous fungus Fusarium.</title>
        <authorList>
            <person name="Kim H.-S."/>
            <person name="Busman M."/>
            <person name="Brown D.W."/>
            <person name="Divon H."/>
            <person name="Uhlig S."/>
            <person name="Proctor R.H."/>
        </authorList>
    </citation>
    <scope>NUCLEOTIDE SEQUENCE [LARGE SCALE GENOMIC DNA]</scope>
    <source>
        <strain evidence="2 3">NRRL 26131</strain>
    </source>
</reference>
<evidence type="ECO:0000313" key="2">
    <source>
        <dbReference type="EMBL" id="KAF5696139.1"/>
    </source>
</evidence>
<name>A0A8H5XM70_9HYPO</name>
<feature type="region of interest" description="Disordered" evidence="1">
    <location>
        <begin position="720"/>
        <end position="743"/>
    </location>
</feature>
<proteinExistence type="predicted"/>
<dbReference type="Pfam" id="PF12520">
    <property type="entry name" value="DUF3723"/>
    <property type="match status" value="1"/>
</dbReference>
<sequence length="916" mass="103843">MELVGIVRCPVDSIFSYGIGRQINHDAVNRMWKYFEKTERRPLDERNHLRGIVTPEDLRIILSLLDVTERALKSTLEQKKYPLLSGHAIACLDGKHRLSALTQNRPLSWWVVRLYCVQGSWLQFPTQLSTSWKSQQVLQDQVEYTSHEIPYSDAEIYRLVRKYMKSKDKLREKECRARLTPCKHVSLKGLLKNLPLVHDLDALDRFPGVTGGLKLGNIHKHLALHIDEEICHYLRHILSVWKDITGDNPQVNAAVDLETVQCLQFRAPSTSEIDRLAIRRMFTDGTLFRGLKDLDLRDFVRDKVLSVQVIIPSLETFHENMKYISLGAKFLRGHFMVPLQDNKKDTPTLYQSLGDDWSDPGAYYVEVADSRLQLVTGRPTKYGAYKHLFIAALRHFARLTANSPRQDVRGETMPSFPERSRIQYLTQLAHSRGFNNTKITDTLNSATEYTFLPDYVPRTGIPADWRGGVPFTKNYIHLQSVAFPPQLDGPANRGRKPSTLFVMQDIIDAFFDKTSDLSNLGGEQCPVVPTMQHMPGEDRSLSDNEDLYSATDREEGGTHETRRDAIDEEELIKRKSMVNVLRPRSGRVSKERRKSQAGEDADQSIPIDEDTISRRGRRSPRFFSEDHGVQPHEDGDGQDLEDRIERDTHEELRTLREPEAARRDPPAASTLSFLPTSSPEPVLRGFLPAKAPADTSMHSGASSKYRTSAETFLAGPSTLREPQLVRPPQRTTSSYDENPFDQFASRNPFRFTVSNNPFRLSTNNPFRPSVNKPFEEHGIVEEPDETHFSTTGHLSERFPSRMKTRTGRFSTPSLSNPDPLGLLERYQPIGEQGTITNPESAHPATSAEAWTSRQNVATNNVVEAEKGVSATDVVEEGPSIAEVLSTHHHFPRRNLMEASDKLAIASLATDKWARKG</sequence>
<dbReference type="EMBL" id="JAAQPF010000896">
    <property type="protein sequence ID" value="KAF5696139.1"/>
    <property type="molecule type" value="Genomic_DNA"/>
</dbReference>
<dbReference type="InterPro" id="IPR022198">
    <property type="entry name" value="DUF3723"/>
</dbReference>
<feature type="compositionally biased region" description="Acidic residues" evidence="1">
    <location>
        <begin position="599"/>
        <end position="610"/>
    </location>
</feature>
<feature type="compositionally biased region" description="Polar residues" evidence="1">
    <location>
        <begin position="696"/>
        <end position="706"/>
    </location>
</feature>